<comment type="caution">
    <text evidence="2">The sequence shown here is derived from an EMBL/GenBank/DDBJ whole genome shotgun (WGS) entry which is preliminary data.</text>
</comment>
<protein>
    <recommendedName>
        <fullName evidence="4">DB module</fullName>
    </recommendedName>
</protein>
<evidence type="ECO:0000313" key="2">
    <source>
        <dbReference type="EMBL" id="RCN52871.1"/>
    </source>
</evidence>
<feature type="signal peptide" evidence="1">
    <location>
        <begin position="1"/>
        <end position="16"/>
    </location>
</feature>
<dbReference type="STRING" id="29170.A0A368H8E5"/>
<dbReference type="OrthoDB" id="5833681at2759"/>
<keyword evidence="1" id="KW-0732">Signal</keyword>
<dbReference type="Proteomes" id="UP000252519">
    <property type="component" value="Unassembled WGS sequence"/>
</dbReference>
<name>A0A368H8E5_ANCCA</name>
<keyword evidence="3" id="KW-1185">Reference proteome</keyword>
<evidence type="ECO:0000256" key="1">
    <source>
        <dbReference type="SAM" id="SignalP"/>
    </source>
</evidence>
<evidence type="ECO:0008006" key="4">
    <source>
        <dbReference type="Google" id="ProtNLM"/>
    </source>
</evidence>
<accession>A0A368H8E5</accession>
<organism evidence="2 3">
    <name type="scientific">Ancylostoma caninum</name>
    <name type="common">Dog hookworm</name>
    <dbReference type="NCBI Taxonomy" id="29170"/>
    <lineage>
        <taxon>Eukaryota</taxon>
        <taxon>Metazoa</taxon>
        <taxon>Ecdysozoa</taxon>
        <taxon>Nematoda</taxon>
        <taxon>Chromadorea</taxon>
        <taxon>Rhabditida</taxon>
        <taxon>Rhabditina</taxon>
        <taxon>Rhabditomorpha</taxon>
        <taxon>Strongyloidea</taxon>
        <taxon>Ancylostomatidae</taxon>
        <taxon>Ancylostomatinae</taxon>
        <taxon>Ancylostoma</taxon>
    </lineage>
</organism>
<proteinExistence type="predicted"/>
<evidence type="ECO:0000313" key="3">
    <source>
        <dbReference type="Proteomes" id="UP000252519"/>
    </source>
</evidence>
<dbReference type="PANTHER" id="PTHR34401:SF3">
    <property type="entry name" value="DB DOMAIN-CONTAINING PROTEIN"/>
    <property type="match status" value="1"/>
</dbReference>
<feature type="chain" id="PRO_5017067223" description="DB module" evidence="1">
    <location>
        <begin position="17"/>
        <end position="207"/>
    </location>
</feature>
<dbReference type="AlphaFoldDB" id="A0A368H8E5"/>
<sequence>MLRTVLVLALTAVAYGQFLKQCRCSEIQQCTNVGSHTILECSDQCQRYAGRTGASYPALRKCYQEMSGTLNAVIQCVKGRLSNSCARRGNPILVRKFYPEFFKLSVLKEVNGVLKRSGIQHSVARFFLDDKQFMECRLKCMSDRATSCLKSRNCGLNLPSNEVLVQTLKQCAIGSGMGTDGFRKLCRCTAKAGARGLAQVCERIIIT</sequence>
<dbReference type="EMBL" id="JOJR01000004">
    <property type="protein sequence ID" value="RCN52871.1"/>
    <property type="molecule type" value="Genomic_DNA"/>
</dbReference>
<dbReference type="PANTHER" id="PTHR34401">
    <property type="entry name" value="PROTEIN CBG12388-RELATED"/>
    <property type="match status" value="1"/>
</dbReference>
<reference evidence="2 3" key="1">
    <citation type="submission" date="2014-10" db="EMBL/GenBank/DDBJ databases">
        <title>Draft genome of the hookworm Ancylostoma caninum.</title>
        <authorList>
            <person name="Mitreva M."/>
        </authorList>
    </citation>
    <scope>NUCLEOTIDE SEQUENCE [LARGE SCALE GENOMIC DNA]</scope>
    <source>
        <strain evidence="2 3">Baltimore</strain>
    </source>
</reference>
<gene>
    <name evidence="2" type="ORF">ANCCAN_00866</name>
</gene>